<dbReference type="AlphaFoldDB" id="A0A2S2CVM3"/>
<evidence type="ECO:0000313" key="1">
    <source>
        <dbReference type="EMBL" id="AWK88430.1"/>
    </source>
</evidence>
<dbReference type="KEGG" id="azz:DEW08_20365"/>
<dbReference type="OrthoDB" id="7307583at2"/>
<organism evidence="1 2">
    <name type="scientific">Azospirillum thermophilum</name>
    <dbReference type="NCBI Taxonomy" id="2202148"/>
    <lineage>
        <taxon>Bacteria</taxon>
        <taxon>Pseudomonadati</taxon>
        <taxon>Pseudomonadota</taxon>
        <taxon>Alphaproteobacteria</taxon>
        <taxon>Rhodospirillales</taxon>
        <taxon>Azospirillaceae</taxon>
        <taxon>Azospirillum</taxon>
    </lineage>
</organism>
<sequence>MTITVTIAPCAAEHRPKVYTATRSPLLDIAQAMSDACDGLPIRVLDGSGHLAAVIGDASEEDSGDVELF</sequence>
<gene>
    <name evidence="1" type="ORF">DEW08_20365</name>
</gene>
<keyword evidence="2" id="KW-1185">Reference proteome</keyword>
<evidence type="ECO:0000313" key="2">
    <source>
        <dbReference type="Proteomes" id="UP000245629"/>
    </source>
</evidence>
<dbReference type="EMBL" id="CP029354">
    <property type="protein sequence ID" value="AWK88430.1"/>
    <property type="molecule type" value="Genomic_DNA"/>
</dbReference>
<dbReference type="RefSeq" id="WP_109330696.1">
    <property type="nucleotide sequence ID" value="NZ_CP029354.1"/>
</dbReference>
<name>A0A2S2CVM3_9PROT</name>
<dbReference type="Proteomes" id="UP000245629">
    <property type="component" value="Chromosome 3"/>
</dbReference>
<reference evidence="2" key="1">
    <citation type="submission" date="2018-05" db="EMBL/GenBank/DDBJ databases">
        <title>Azospirillum thermophila sp. nov., a novel isolated from hot spring.</title>
        <authorList>
            <person name="Zhao Z."/>
        </authorList>
    </citation>
    <scope>NUCLEOTIDE SEQUENCE [LARGE SCALE GENOMIC DNA]</scope>
    <source>
        <strain evidence="2">CFH 70021</strain>
    </source>
</reference>
<proteinExistence type="predicted"/>
<protein>
    <submittedName>
        <fullName evidence="1">Uncharacterized protein</fullName>
    </submittedName>
</protein>
<accession>A0A2S2CVM3</accession>